<evidence type="ECO:0000313" key="2">
    <source>
        <dbReference type="EMBL" id="MFK8292176.1"/>
    </source>
</evidence>
<evidence type="ECO:0000313" key="3">
    <source>
        <dbReference type="Proteomes" id="UP001622370"/>
    </source>
</evidence>
<keyword evidence="3" id="KW-1185">Reference proteome</keyword>
<name>A0ABW8Q6T2_9FLAO</name>
<dbReference type="RefSeq" id="WP_405253508.1">
    <property type="nucleotide sequence ID" value="NZ_JBJGWE010000001.1"/>
</dbReference>
<protein>
    <recommendedName>
        <fullName evidence="4">DNA primase</fullName>
    </recommendedName>
</protein>
<evidence type="ECO:0008006" key="4">
    <source>
        <dbReference type="Google" id="ProtNLM"/>
    </source>
</evidence>
<organism evidence="2 3">
    <name type="scientific">Capnocytophaga stomatis</name>
    <dbReference type="NCBI Taxonomy" id="1848904"/>
    <lineage>
        <taxon>Bacteria</taxon>
        <taxon>Pseudomonadati</taxon>
        <taxon>Bacteroidota</taxon>
        <taxon>Flavobacteriia</taxon>
        <taxon>Flavobacteriales</taxon>
        <taxon>Flavobacteriaceae</taxon>
        <taxon>Capnocytophaga</taxon>
    </lineage>
</organism>
<reference evidence="2 3" key="1">
    <citation type="journal article" date="2016" name="Sci. Rep.">
        <title>Whole genome sequencing identifies a novel species of the genus Capnocytophaga isolated from dog and cat bite wounds in humans.</title>
        <authorList>
            <person name="Zangenah S."/>
            <person name="Abbasi N."/>
            <person name="Andersson A.F."/>
            <person name="Bergman P."/>
        </authorList>
    </citation>
    <scope>NUCLEOTIDE SEQUENCE [LARGE SCALE GENOMIC DNA]</scope>
    <source>
        <strain evidence="2 3">W5</strain>
    </source>
</reference>
<comment type="caution">
    <text evidence="2">The sequence shown here is derived from an EMBL/GenBank/DDBJ whole genome shotgun (WGS) entry which is preliminary data.</text>
</comment>
<dbReference type="Proteomes" id="UP001622370">
    <property type="component" value="Unassembled WGS sequence"/>
</dbReference>
<evidence type="ECO:0000256" key="1">
    <source>
        <dbReference type="SAM" id="MobiDB-lite"/>
    </source>
</evidence>
<proteinExistence type="predicted"/>
<accession>A0ABW8Q6T2</accession>
<feature type="compositionally biased region" description="Acidic residues" evidence="1">
    <location>
        <begin position="92"/>
        <end position="101"/>
    </location>
</feature>
<gene>
    <name evidence="2" type="ORF">ACI76L_00080</name>
</gene>
<feature type="region of interest" description="Disordered" evidence="1">
    <location>
        <begin position="70"/>
        <end position="101"/>
    </location>
</feature>
<dbReference type="EMBL" id="JBJGWJ010000001">
    <property type="protein sequence ID" value="MFK8292176.1"/>
    <property type="molecule type" value="Genomic_DNA"/>
</dbReference>
<sequence>MKRVIVDYKKLTNEILSMLVEKYPDGYGDDDVIRFKNAKNETVEALEVRTEDTIYLVKVSTRLADTMENFDEDDDFSISGESDDLGTGTLEIPDDSVDDDE</sequence>
<feature type="compositionally biased region" description="Acidic residues" evidence="1">
    <location>
        <begin position="70"/>
        <end position="84"/>
    </location>
</feature>